<dbReference type="SMART" id="SM00248">
    <property type="entry name" value="ANK"/>
    <property type="match status" value="2"/>
</dbReference>
<protein>
    <recommendedName>
        <fullName evidence="6">Ankyrin repeat protein</fullName>
    </recommendedName>
</protein>
<dbReference type="PANTHER" id="PTHR24123">
    <property type="entry name" value="ANKYRIN REPEAT-CONTAINING"/>
    <property type="match status" value="1"/>
</dbReference>
<keyword evidence="1" id="KW-0677">Repeat</keyword>
<dbReference type="Proteomes" id="UP001174934">
    <property type="component" value="Unassembled WGS sequence"/>
</dbReference>
<feature type="repeat" description="ANK" evidence="3">
    <location>
        <begin position="69"/>
        <end position="101"/>
    </location>
</feature>
<evidence type="ECO:0000256" key="3">
    <source>
        <dbReference type="PROSITE-ProRule" id="PRU00023"/>
    </source>
</evidence>
<evidence type="ECO:0000313" key="4">
    <source>
        <dbReference type="EMBL" id="KAK0630438.1"/>
    </source>
</evidence>
<evidence type="ECO:0000256" key="1">
    <source>
        <dbReference type="ARBA" id="ARBA00022737"/>
    </source>
</evidence>
<reference evidence="4" key="1">
    <citation type="submission" date="2023-06" db="EMBL/GenBank/DDBJ databases">
        <title>Genome-scale phylogeny and comparative genomics of the fungal order Sordariales.</title>
        <authorList>
            <consortium name="Lawrence Berkeley National Laboratory"/>
            <person name="Hensen N."/>
            <person name="Bonometti L."/>
            <person name="Westerberg I."/>
            <person name="Brannstrom I.O."/>
            <person name="Guillou S."/>
            <person name="Cros-Aarteil S."/>
            <person name="Calhoun S."/>
            <person name="Haridas S."/>
            <person name="Kuo A."/>
            <person name="Mondo S."/>
            <person name="Pangilinan J."/>
            <person name="Riley R."/>
            <person name="LaButti K."/>
            <person name="Andreopoulos B."/>
            <person name="Lipzen A."/>
            <person name="Chen C."/>
            <person name="Yanf M."/>
            <person name="Daum C."/>
            <person name="Ng V."/>
            <person name="Clum A."/>
            <person name="Steindorff A."/>
            <person name="Ohm R."/>
            <person name="Martin F."/>
            <person name="Silar P."/>
            <person name="Natvig D."/>
            <person name="Lalanne C."/>
            <person name="Gautier V."/>
            <person name="Ament-velasquez S.L."/>
            <person name="Kruys A."/>
            <person name="Hutchinson M.I."/>
            <person name="Powell A.J."/>
            <person name="Barry K."/>
            <person name="Miller A.N."/>
            <person name="Grigoriev I.V."/>
            <person name="Debuchy R."/>
            <person name="Gladieux P."/>
            <person name="Thoren M.H."/>
            <person name="Johannesson H."/>
        </authorList>
    </citation>
    <scope>NUCLEOTIDE SEQUENCE</scope>
    <source>
        <strain evidence="4">SMH3391-2</strain>
    </source>
</reference>
<evidence type="ECO:0000313" key="5">
    <source>
        <dbReference type="Proteomes" id="UP001174934"/>
    </source>
</evidence>
<evidence type="ECO:0000256" key="2">
    <source>
        <dbReference type="ARBA" id="ARBA00023043"/>
    </source>
</evidence>
<dbReference type="InterPro" id="IPR002110">
    <property type="entry name" value="Ankyrin_rpt"/>
</dbReference>
<proteinExistence type="predicted"/>
<comment type="caution">
    <text evidence="4">The sequence shown here is derived from an EMBL/GenBank/DDBJ whole genome shotgun (WGS) entry which is preliminary data.</text>
</comment>
<sequence>MVRLLLHHGADASLATSDCWSPLEMVHDCPELLELIIQHLNDGGSANVSLASDSTRHLMDSRCAKWEMGTVTALFLAAMNNHVESARLLIKAGANVNFVRKASWDFYSALMDFTPIVAAAYNGHTEMVKLLLRAGGKTAPGWKPQSAEEQLACELIGKAESEISEEGATAETTSQ</sequence>
<dbReference type="PROSITE" id="PS50297">
    <property type="entry name" value="ANK_REP_REGION"/>
    <property type="match status" value="2"/>
</dbReference>
<evidence type="ECO:0008006" key="6">
    <source>
        <dbReference type="Google" id="ProtNLM"/>
    </source>
</evidence>
<dbReference type="PROSITE" id="PS50088">
    <property type="entry name" value="ANK_REPEAT"/>
    <property type="match status" value="2"/>
</dbReference>
<name>A0AA39XAN6_9PEZI</name>
<gene>
    <name evidence="4" type="ORF">B0T17DRAFT_220924</name>
</gene>
<dbReference type="AlphaFoldDB" id="A0AA39XAN6"/>
<feature type="repeat" description="ANK" evidence="3">
    <location>
        <begin position="111"/>
        <end position="135"/>
    </location>
</feature>
<organism evidence="4 5">
    <name type="scientific">Bombardia bombarda</name>
    <dbReference type="NCBI Taxonomy" id="252184"/>
    <lineage>
        <taxon>Eukaryota</taxon>
        <taxon>Fungi</taxon>
        <taxon>Dikarya</taxon>
        <taxon>Ascomycota</taxon>
        <taxon>Pezizomycotina</taxon>
        <taxon>Sordariomycetes</taxon>
        <taxon>Sordariomycetidae</taxon>
        <taxon>Sordariales</taxon>
        <taxon>Lasiosphaeriaceae</taxon>
        <taxon>Bombardia</taxon>
    </lineage>
</organism>
<dbReference type="PANTHER" id="PTHR24123:SF33">
    <property type="entry name" value="PROTEIN HOS4"/>
    <property type="match status" value="1"/>
</dbReference>
<accession>A0AA39XAN6</accession>
<keyword evidence="5" id="KW-1185">Reference proteome</keyword>
<dbReference type="EMBL" id="JAULSR010000002">
    <property type="protein sequence ID" value="KAK0630438.1"/>
    <property type="molecule type" value="Genomic_DNA"/>
</dbReference>
<keyword evidence="2 3" id="KW-0040">ANK repeat</keyword>
<dbReference type="Gene3D" id="1.25.40.20">
    <property type="entry name" value="Ankyrin repeat-containing domain"/>
    <property type="match status" value="1"/>
</dbReference>
<dbReference type="SUPFAM" id="SSF48403">
    <property type="entry name" value="Ankyrin repeat"/>
    <property type="match status" value="1"/>
</dbReference>
<dbReference type="Pfam" id="PF12796">
    <property type="entry name" value="Ank_2"/>
    <property type="match status" value="1"/>
</dbReference>
<dbReference type="InterPro" id="IPR036770">
    <property type="entry name" value="Ankyrin_rpt-contain_sf"/>
</dbReference>
<dbReference type="InterPro" id="IPR051165">
    <property type="entry name" value="Multifunctional_ANK_Repeat"/>
</dbReference>